<gene>
    <name evidence="2" type="ORF">A5889_000315</name>
    <name evidence="3" type="ORF">A5889_002908</name>
</gene>
<reference evidence="2" key="1">
    <citation type="submission" date="2017-05" db="EMBL/GenBank/DDBJ databases">
        <title>The Genome Sequence of Enterococcus sp. 9D6_DIV0238.</title>
        <authorList>
            <consortium name="The Broad Institute Genomics Platform"/>
            <consortium name="The Broad Institute Genomic Center for Infectious Diseases"/>
            <person name="Earl A."/>
            <person name="Manson A."/>
            <person name="Schwartman J."/>
            <person name="Gilmore M."/>
            <person name="Abouelleil A."/>
            <person name="Cao P."/>
            <person name="Chapman S."/>
            <person name="Cusick C."/>
            <person name="Shea T."/>
            <person name="Young S."/>
            <person name="Neafsey D."/>
            <person name="Nusbaum C."/>
            <person name="Birren B."/>
        </authorList>
    </citation>
    <scope>NUCLEOTIDE SEQUENCE [LARGE SCALE GENOMIC DNA]</scope>
    <source>
        <strain evidence="2">9D6_DIV0238</strain>
    </source>
</reference>
<evidence type="ECO:0000313" key="4">
    <source>
        <dbReference type="Proteomes" id="UP000196151"/>
    </source>
</evidence>
<evidence type="ECO:0000313" key="2">
    <source>
        <dbReference type="EMBL" id="OUZ34840.1"/>
    </source>
</evidence>
<dbReference type="AlphaFoldDB" id="A0A200JDT5"/>
<sequence length="31" mass="3263">MEFKKVEEKDANFIIVGGLLVVGGLIAAVVC</sequence>
<keyword evidence="4" id="KW-1185">Reference proteome</keyword>
<dbReference type="EMBL" id="CP147246">
    <property type="protein sequence ID" value="WYJ95360.1"/>
    <property type="molecule type" value="Genomic_DNA"/>
</dbReference>
<dbReference type="Proteomes" id="UP000196151">
    <property type="component" value="Chromosome"/>
</dbReference>
<dbReference type="EMBL" id="NIBQ01000001">
    <property type="protein sequence ID" value="OUZ34840.1"/>
    <property type="molecule type" value="Genomic_DNA"/>
</dbReference>
<keyword evidence="1" id="KW-0472">Membrane</keyword>
<organism evidence="2">
    <name type="scientific">Candidatus Enterococcus dunnyi</name>
    <dbReference type="NCBI Taxonomy" id="1834192"/>
    <lineage>
        <taxon>Bacteria</taxon>
        <taxon>Bacillati</taxon>
        <taxon>Bacillota</taxon>
        <taxon>Bacilli</taxon>
        <taxon>Lactobacillales</taxon>
        <taxon>Enterococcaceae</taxon>
        <taxon>Enterococcus</taxon>
    </lineage>
</organism>
<feature type="transmembrane region" description="Helical" evidence="1">
    <location>
        <begin position="12"/>
        <end position="30"/>
    </location>
</feature>
<proteinExistence type="predicted"/>
<keyword evidence="1" id="KW-1133">Transmembrane helix</keyword>
<reference evidence="3" key="2">
    <citation type="submission" date="2017-05" db="EMBL/GenBank/DDBJ databases">
        <authorList>
            <consortium name="The Broad Institute Genomics Platform"/>
            <consortium name="The Broad Institute Genomic Center for Infectious Diseases"/>
            <person name="Earl A."/>
            <person name="Manson A."/>
            <person name="Schwartman J."/>
            <person name="Gilmore M."/>
            <person name="Abouelleil A."/>
            <person name="Cao P."/>
            <person name="Chapman S."/>
            <person name="Cusick C."/>
            <person name="Shea T."/>
            <person name="Young S."/>
            <person name="Neafsey D."/>
            <person name="Nusbaum C."/>
            <person name="Birren B."/>
        </authorList>
    </citation>
    <scope>NUCLEOTIDE SEQUENCE</scope>
    <source>
        <strain evidence="3">9D6_DIV0238</strain>
    </source>
</reference>
<keyword evidence="1" id="KW-0812">Transmembrane</keyword>
<accession>A0A200JDT5</accession>
<name>A0A200JDT5_9ENTE</name>
<evidence type="ECO:0000313" key="3">
    <source>
        <dbReference type="EMBL" id="WYJ95360.1"/>
    </source>
</evidence>
<protein>
    <submittedName>
        <fullName evidence="2">Uncharacterized protein</fullName>
    </submittedName>
</protein>
<evidence type="ECO:0000256" key="1">
    <source>
        <dbReference type="SAM" id="Phobius"/>
    </source>
</evidence>
<reference evidence="3" key="3">
    <citation type="submission" date="2024-03" db="EMBL/GenBank/DDBJ databases">
        <title>The Genome Sequence of Enterococcus sp. DIV0238c.</title>
        <authorList>
            <consortium name="The Broad Institute Genomics Platform"/>
            <consortium name="The Broad Institute Microbial Omics Core"/>
            <consortium name="The Broad Institute Genomic Center for Infectious Diseases"/>
            <person name="Earl A."/>
            <person name="Manson A."/>
            <person name="Gilmore M."/>
            <person name="Schwartman J."/>
            <person name="Shea T."/>
            <person name="Abouelleil A."/>
            <person name="Cao P."/>
            <person name="Chapman S."/>
            <person name="Cusick C."/>
            <person name="Young S."/>
            <person name="Neafsey D."/>
            <person name="Nusbaum C."/>
            <person name="Birren B."/>
        </authorList>
    </citation>
    <scope>NUCLEOTIDE SEQUENCE</scope>
    <source>
        <strain evidence="3">9D6_DIV0238</strain>
    </source>
</reference>